<dbReference type="InterPro" id="IPR050627">
    <property type="entry name" value="Nitroreductase/BluB"/>
</dbReference>
<dbReference type="InterPro" id="IPR000415">
    <property type="entry name" value="Nitroreductase-like"/>
</dbReference>
<sequence>MAEGPPQVQALRQTDEPLSRETLSELINVTKACASAKNVRPVHYTVLSRPFLTEFATAIAHVIPEGPMTPFAGAILKGHDVLFRGAPHVIVAHAKEDVPFSPESDCVIAMSAMEMMAVAKGLGTVWVGFLTRMITLPGMSELAGIPEDHKVYCCLAVGHKAPAIPHIRPAPREDVPITFHE</sequence>
<dbReference type="Pfam" id="PF00881">
    <property type="entry name" value="Nitroreductase"/>
    <property type="match status" value="1"/>
</dbReference>
<evidence type="ECO:0000313" key="2">
    <source>
        <dbReference type="EMBL" id="GIQ89261.1"/>
    </source>
</evidence>
<dbReference type="OrthoDB" id="41362at2759"/>
<dbReference type="InterPro" id="IPR029479">
    <property type="entry name" value="Nitroreductase"/>
</dbReference>
<keyword evidence="3" id="KW-1185">Reference proteome</keyword>
<proteinExistence type="predicted"/>
<dbReference type="EMBL" id="BDIP01004859">
    <property type="protein sequence ID" value="GIQ89261.1"/>
    <property type="molecule type" value="Genomic_DNA"/>
</dbReference>
<evidence type="ECO:0000313" key="3">
    <source>
        <dbReference type="Proteomes" id="UP000265618"/>
    </source>
</evidence>
<dbReference type="AlphaFoldDB" id="A0A9K3GNY1"/>
<dbReference type="Gene3D" id="3.40.109.10">
    <property type="entry name" value="NADH Oxidase"/>
    <property type="match status" value="1"/>
</dbReference>
<organism evidence="2 3">
    <name type="scientific">Kipferlia bialata</name>
    <dbReference type="NCBI Taxonomy" id="797122"/>
    <lineage>
        <taxon>Eukaryota</taxon>
        <taxon>Metamonada</taxon>
        <taxon>Carpediemonas-like organisms</taxon>
        <taxon>Kipferlia</taxon>
    </lineage>
</organism>
<dbReference type="GO" id="GO:0016491">
    <property type="term" value="F:oxidoreductase activity"/>
    <property type="evidence" value="ECO:0007669"/>
    <property type="project" value="InterPro"/>
</dbReference>
<dbReference type="PANTHER" id="PTHR23026:SF124">
    <property type="entry name" value="NITROREDUCTASE FD-NR2"/>
    <property type="match status" value="1"/>
</dbReference>
<gene>
    <name evidence="2" type="ORF">KIPB_011687</name>
</gene>
<dbReference type="SUPFAM" id="SSF55469">
    <property type="entry name" value="FMN-dependent nitroreductase-like"/>
    <property type="match status" value="1"/>
</dbReference>
<feature type="domain" description="Nitroreductase" evidence="1">
    <location>
        <begin position="14"/>
        <end position="159"/>
    </location>
</feature>
<dbReference type="Proteomes" id="UP000265618">
    <property type="component" value="Unassembled WGS sequence"/>
</dbReference>
<accession>A0A9K3GNY1</accession>
<protein>
    <recommendedName>
        <fullName evidence="1">Nitroreductase domain-containing protein</fullName>
    </recommendedName>
</protein>
<reference evidence="2 3" key="1">
    <citation type="journal article" date="2018" name="PLoS ONE">
        <title>The draft genome of Kipferlia bialata reveals reductive genome evolution in fornicate parasites.</title>
        <authorList>
            <person name="Tanifuji G."/>
            <person name="Takabayashi S."/>
            <person name="Kume K."/>
            <person name="Takagi M."/>
            <person name="Nakayama T."/>
            <person name="Kamikawa R."/>
            <person name="Inagaki Y."/>
            <person name="Hashimoto T."/>
        </authorList>
    </citation>
    <scope>NUCLEOTIDE SEQUENCE [LARGE SCALE GENOMIC DNA]</scope>
    <source>
        <strain evidence="2">NY0173</strain>
    </source>
</reference>
<name>A0A9K3GNY1_9EUKA</name>
<dbReference type="PANTHER" id="PTHR23026">
    <property type="entry name" value="NADPH NITROREDUCTASE"/>
    <property type="match status" value="1"/>
</dbReference>
<comment type="caution">
    <text evidence="2">The sequence shown here is derived from an EMBL/GenBank/DDBJ whole genome shotgun (WGS) entry which is preliminary data.</text>
</comment>
<evidence type="ECO:0000259" key="1">
    <source>
        <dbReference type="Pfam" id="PF00881"/>
    </source>
</evidence>